<dbReference type="OMA" id="WISIRNN"/>
<protein>
    <submittedName>
        <fullName evidence="3">EGF and laminin G domain-containing protein-like</fullName>
    </submittedName>
</protein>
<proteinExistence type="predicted"/>
<dbReference type="GeneID" id="110987619"/>
<evidence type="ECO:0000313" key="3">
    <source>
        <dbReference type="RefSeq" id="XP_022106179.1"/>
    </source>
</evidence>
<organism evidence="2 3">
    <name type="scientific">Acanthaster planci</name>
    <name type="common">Crown-of-thorns starfish</name>
    <dbReference type="NCBI Taxonomy" id="133434"/>
    <lineage>
        <taxon>Eukaryota</taxon>
        <taxon>Metazoa</taxon>
        <taxon>Echinodermata</taxon>
        <taxon>Eleutherozoa</taxon>
        <taxon>Asterozoa</taxon>
        <taxon>Asteroidea</taxon>
        <taxon>Valvatacea</taxon>
        <taxon>Valvatida</taxon>
        <taxon>Acanthasteridae</taxon>
        <taxon>Acanthaster</taxon>
    </lineage>
</organism>
<gene>
    <name evidence="3" type="primary">LOC110987619</name>
</gene>
<dbReference type="Gene3D" id="2.60.120.1000">
    <property type="match status" value="1"/>
</dbReference>
<dbReference type="PROSITE" id="PS50022">
    <property type="entry name" value="FA58C_3"/>
    <property type="match status" value="1"/>
</dbReference>
<dbReference type="AlphaFoldDB" id="A0A8B7ZL21"/>
<evidence type="ECO:0000313" key="2">
    <source>
        <dbReference type="Proteomes" id="UP000694845"/>
    </source>
</evidence>
<feature type="domain" description="F5/8 type C" evidence="1">
    <location>
        <begin position="12"/>
        <end position="177"/>
    </location>
</feature>
<name>A0A8B7ZL21_ACAPL</name>
<dbReference type="Proteomes" id="UP000694845">
    <property type="component" value="Unplaced"/>
</dbReference>
<reference evidence="3" key="1">
    <citation type="submission" date="2025-08" db="UniProtKB">
        <authorList>
            <consortium name="RefSeq"/>
        </authorList>
    </citation>
    <scope>IDENTIFICATION</scope>
</reference>
<dbReference type="RefSeq" id="XP_022106179.1">
    <property type="nucleotide sequence ID" value="XM_022250487.1"/>
</dbReference>
<sequence>MRLELLGCTVLCQSQLGVEDGTIPDSSFTSSSSLQSAGFQADRVRPGCIGFLIMDHSHLLSVDREDNWIQVDFGEPTRISGLILESWTLESYGCTYGFYLKHRTSNDSTGWISIRNNYGNEAFLPTEGVPVFYCREERTTSFFSQSVLTQFIRMYIAHIDLISSQTCAWMKFDFLGCRRHLQTARTCQTLHAEGYLLDDTYEIDMDGLNQGQLPFQVFCNMSTGTTIIHHDGEDSFKIGEPQSRAITYNIDVQQVISVIENSLSCQQIVRVVCPTTNLTASPSPLTSQPFKWGARNGEIMPNWGVPTGKTGCDCGLTDECNADHQKCNCGYARNRSHWDYDEGILTDKDALPVTLIKSDTIEELHVTVGALICKWKHPSSGNM</sequence>
<dbReference type="SUPFAM" id="SSF49785">
    <property type="entry name" value="Galactose-binding domain-like"/>
    <property type="match status" value="1"/>
</dbReference>
<dbReference type="Gene3D" id="2.60.120.260">
    <property type="entry name" value="Galactose-binding domain-like"/>
    <property type="match status" value="1"/>
</dbReference>
<dbReference type="KEGG" id="aplc:110987619"/>
<keyword evidence="2" id="KW-1185">Reference proteome</keyword>
<dbReference type="InterPro" id="IPR000421">
    <property type="entry name" value="FA58C"/>
</dbReference>
<evidence type="ECO:0000259" key="1">
    <source>
        <dbReference type="PROSITE" id="PS50022"/>
    </source>
</evidence>
<accession>A0A8B7ZL21</accession>
<dbReference type="OrthoDB" id="6350048at2759"/>
<dbReference type="InterPro" id="IPR008979">
    <property type="entry name" value="Galactose-bd-like_sf"/>
</dbReference>